<organism evidence="1 2">
    <name type="scientific">Panagrolaimus sp. ES5</name>
    <dbReference type="NCBI Taxonomy" id="591445"/>
    <lineage>
        <taxon>Eukaryota</taxon>
        <taxon>Metazoa</taxon>
        <taxon>Ecdysozoa</taxon>
        <taxon>Nematoda</taxon>
        <taxon>Chromadorea</taxon>
        <taxon>Rhabditida</taxon>
        <taxon>Tylenchina</taxon>
        <taxon>Panagrolaimomorpha</taxon>
        <taxon>Panagrolaimoidea</taxon>
        <taxon>Panagrolaimidae</taxon>
        <taxon>Panagrolaimus</taxon>
    </lineage>
</organism>
<name>A0AC34F981_9BILA</name>
<accession>A0AC34F981</accession>
<sequence>MADAIWQSGVVYFIALGAYADSTVEAWEFGFVLASSLFFCNDLHLALITRCWTKPTFFVHGFFIAVHYLFFIVYTSITLPIFGTKSTPVGVALRCIHNPVYWATLFISIILALLPRFIIKVCQNRVSPGLVFKASLAERNVQPDCLPSCISGCTFL</sequence>
<dbReference type="Proteomes" id="UP000887579">
    <property type="component" value="Unplaced"/>
</dbReference>
<reference evidence="2" key="1">
    <citation type="submission" date="2022-11" db="UniProtKB">
        <authorList>
            <consortium name="WormBaseParasite"/>
        </authorList>
    </citation>
    <scope>IDENTIFICATION</scope>
</reference>
<dbReference type="WBParaSite" id="ES5_v2.g13665.t1">
    <property type="protein sequence ID" value="ES5_v2.g13665.t1"/>
    <property type="gene ID" value="ES5_v2.g13665"/>
</dbReference>
<proteinExistence type="predicted"/>
<evidence type="ECO:0000313" key="2">
    <source>
        <dbReference type="WBParaSite" id="ES5_v2.g13665.t1"/>
    </source>
</evidence>
<protein>
    <submittedName>
        <fullName evidence="2">P-type ATPase C-terminal domain-containing protein</fullName>
    </submittedName>
</protein>
<evidence type="ECO:0000313" key="1">
    <source>
        <dbReference type="Proteomes" id="UP000887579"/>
    </source>
</evidence>